<reference evidence="3" key="1">
    <citation type="submission" date="2019-08" db="EMBL/GenBank/DDBJ databases">
        <authorList>
            <person name="Kucharzyk K."/>
            <person name="Murdoch R.W."/>
            <person name="Higgins S."/>
            <person name="Loffler F."/>
        </authorList>
    </citation>
    <scope>NUCLEOTIDE SEQUENCE</scope>
</reference>
<dbReference type="InterPro" id="IPR026835">
    <property type="entry name" value="YqcG_C"/>
</dbReference>
<sequence>MQQGESAEAGQGAGAEGAADEPRDKPIKPYSKNRPKYGRTQVDDVWKSHVDSETGMVIDPSGATIIWDQTKPRSGQWDMGHVPGQKYSNIHEKYMSGEISLDEFLNWYRDPENYRPELPQTNRGHLYEDEGPHLK</sequence>
<dbReference type="GO" id="GO:0016787">
    <property type="term" value="F:hydrolase activity"/>
    <property type="evidence" value="ECO:0007669"/>
    <property type="project" value="UniProtKB-KW"/>
</dbReference>
<gene>
    <name evidence="3" type="primary">yqcG</name>
    <name evidence="3" type="ORF">SDC9_147914</name>
</gene>
<keyword evidence="3" id="KW-0378">Hydrolase</keyword>
<dbReference type="EC" id="3.1.-.-" evidence="3"/>
<proteinExistence type="predicted"/>
<dbReference type="Pfam" id="PF14410">
    <property type="entry name" value="GH-E"/>
    <property type="match status" value="1"/>
</dbReference>
<dbReference type="EMBL" id="VSSQ01046753">
    <property type="protein sequence ID" value="MPN00718.1"/>
    <property type="molecule type" value="Genomic_DNA"/>
</dbReference>
<feature type="compositionally biased region" description="Basic and acidic residues" evidence="1">
    <location>
        <begin position="125"/>
        <end position="135"/>
    </location>
</feature>
<organism evidence="3">
    <name type="scientific">bioreactor metagenome</name>
    <dbReference type="NCBI Taxonomy" id="1076179"/>
    <lineage>
        <taxon>unclassified sequences</taxon>
        <taxon>metagenomes</taxon>
        <taxon>ecological metagenomes</taxon>
    </lineage>
</organism>
<feature type="domain" description="Toxin YqcG C-terminal" evidence="2">
    <location>
        <begin position="55"/>
        <end position="128"/>
    </location>
</feature>
<feature type="compositionally biased region" description="Low complexity" evidence="1">
    <location>
        <begin position="1"/>
        <end position="10"/>
    </location>
</feature>
<evidence type="ECO:0000313" key="3">
    <source>
        <dbReference type="EMBL" id="MPN00718.1"/>
    </source>
</evidence>
<name>A0A645EFD9_9ZZZZ</name>
<comment type="caution">
    <text evidence="3">The sequence shown here is derived from an EMBL/GenBank/DDBJ whole genome shotgun (WGS) entry which is preliminary data.</text>
</comment>
<feature type="region of interest" description="Disordered" evidence="1">
    <location>
        <begin position="113"/>
        <end position="135"/>
    </location>
</feature>
<evidence type="ECO:0000256" key="1">
    <source>
        <dbReference type="SAM" id="MobiDB-lite"/>
    </source>
</evidence>
<evidence type="ECO:0000259" key="2">
    <source>
        <dbReference type="Pfam" id="PF14410"/>
    </source>
</evidence>
<feature type="region of interest" description="Disordered" evidence="1">
    <location>
        <begin position="1"/>
        <end position="44"/>
    </location>
</feature>
<dbReference type="AlphaFoldDB" id="A0A645EFD9"/>
<accession>A0A645EFD9</accession>
<protein>
    <submittedName>
        <fullName evidence="3">Ribonuclease YqcG</fullName>
        <ecNumber evidence="3">3.1.-.-</ecNumber>
    </submittedName>
</protein>